<feature type="transmembrane region" description="Helical" evidence="1">
    <location>
        <begin position="20"/>
        <end position="39"/>
    </location>
</feature>
<feature type="transmembrane region" description="Helical" evidence="1">
    <location>
        <begin position="112"/>
        <end position="135"/>
    </location>
</feature>
<protein>
    <submittedName>
        <fullName evidence="2">Uncharacterized protein</fullName>
    </submittedName>
</protein>
<keyword evidence="3" id="KW-1185">Reference proteome</keyword>
<keyword evidence="1" id="KW-0472">Membrane</keyword>
<feature type="transmembrane region" description="Helical" evidence="1">
    <location>
        <begin position="82"/>
        <end position="100"/>
    </location>
</feature>
<dbReference type="Gramene" id="ESW14150">
    <property type="protein sequence ID" value="ESW14150"/>
    <property type="gene ID" value="PHAVU_008G257100g"/>
</dbReference>
<dbReference type="OMA" id="QVHILYE"/>
<dbReference type="OrthoDB" id="1427840at2759"/>
<keyword evidence="1" id="KW-1133">Transmembrane helix</keyword>
<keyword evidence="1" id="KW-0812">Transmembrane</keyword>
<organism evidence="2 3">
    <name type="scientific">Phaseolus vulgaris</name>
    <name type="common">Kidney bean</name>
    <name type="synonym">French bean</name>
    <dbReference type="NCBI Taxonomy" id="3885"/>
    <lineage>
        <taxon>Eukaryota</taxon>
        <taxon>Viridiplantae</taxon>
        <taxon>Streptophyta</taxon>
        <taxon>Embryophyta</taxon>
        <taxon>Tracheophyta</taxon>
        <taxon>Spermatophyta</taxon>
        <taxon>Magnoliopsida</taxon>
        <taxon>eudicotyledons</taxon>
        <taxon>Gunneridae</taxon>
        <taxon>Pentapetalae</taxon>
        <taxon>rosids</taxon>
        <taxon>fabids</taxon>
        <taxon>Fabales</taxon>
        <taxon>Fabaceae</taxon>
        <taxon>Papilionoideae</taxon>
        <taxon>50 kb inversion clade</taxon>
        <taxon>NPAAA clade</taxon>
        <taxon>indigoferoid/millettioid clade</taxon>
        <taxon>Phaseoleae</taxon>
        <taxon>Phaseolus</taxon>
    </lineage>
</organism>
<dbReference type="EMBL" id="CM002295">
    <property type="protein sequence ID" value="ESW14150.1"/>
    <property type="molecule type" value="Genomic_DNA"/>
</dbReference>
<name>V7B9C5_PHAVU</name>
<accession>V7B9C5</accession>
<evidence type="ECO:0000256" key="1">
    <source>
        <dbReference type="SAM" id="Phobius"/>
    </source>
</evidence>
<feature type="transmembrane region" description="Helical" evidence="1">
    <location>
        <begin position="51"/>
        <end position="70"/>
    </location>
</feature>
<sequence>MEALCLRWVNGWSWLKKPKVQRLVCLASSVVGLICYALSSTFNRLLGNWSWWKMLLYIVFSFIIFLAVWFAPPRSSSTSHRLKAHLAFFVLIITSVYSFWFDNVVKGKPDAYSLISCAAFATMSLGLSNLTQLGFQIDLLYFFCGSLTVQLMKIKLWLVIVGGGFSYSLLQLRYCPRDTEGENLQLQVPHQKMHKSIYSLKAIRFHKMMAKYLPKLKGKIRPQIDIFDAPQVHILYENVSLTPTTERIATLYNSDGRH</sequence>
<reference evidence="3" key="1">
    <citation type="journal article" date="2014" name="Nat. Genet.">
        <title>A reference genome for common bean and genome-wide analysis of dual domestications.</title>
        <authorList>
            <person name="Schmutz J."/>
            <person name="McClean P.E."/>
            <person name="Mamidi S."/>
            <person name="Wu G.A."/>
            <person name="Cannon S.B."/>
            <person name="Grimwood J."/>
            <person name="Jenkins J."/>
            <person name="Shu S."/>
            <person name="Song Q."/>
            <person name="Chavarro C."/>
            <person name="Torres-Torres M."/>
            <person name="Geffroy V."/>
            <person name="Moghaddam S.M."/>
            <person name="Gao D."/>
            <person name="Abernathy B."/>
            <person name="Barry K."/>
            <person name="Blair M."/>
            <person name="Brick M.A."/>
            <person name="Chovatia M."/>
            <person name="Gepts P."/>
            <person name="Goodstein D.M."/>
            <person name="Gonzales M."/>
            <person name="Hellsten U."/>
            <person name="Hyten D.L."/>
            <person name="Jia G."/>
            <person name="Kelly J.D."/>
            <person name="Kudrna D."/>
            <person name="Lee R."/>
            <person name="Richard M.M."/>
            <person name="Miklas P.N."/>
            <person name="Osorno J.M."/>
            <person name="Rodrigues J."/>
            <person name="Thareau V."/>
            <person name="Urrea C.A."/>
            <person name="Wang M."/>
            <person name="Yu Y."/>
            <person name="Zhang M."/>
            <person name="Wing R.A."/>
            <person name="Cregan P.B."/>
            <person name="Rokhsar D.S."/>
            <person name="Jackson S.A."/>
        </authorList>
    </citation>
    <scope>NUCLEOTIDE SEQUENCE [LARGE SCALE GENOMIC DNA]</scope>
    <source>
        <strain evidence="3">cv. G19833</strain>
    </source>
</reference>
<gene>
    <name evidence="2" type="ORF">PHAVU_008G257100g</name>
</gene>
<feature type="transmembrane region" description="Helical" evidence="1">
    <location>
        <begin position="156"/>
        <end position="174"/>
    </location>
</feature>
<evidence type="ECO:0000313" key="3">
    <source>
        <dbReference type="Proteomes" id="UP000000226"/>
    </source>
</evidence>
<evidence type="ECO:0000313" key="2">
    <source>
        <dbReference type="EMBL" id="ESW14150.1"/>
    </source>
</evidence>
<dbReference type="Proteomes" id="UP000000226">
    <property type="component" value="Chromosome 8"/>
</dbReference>
<dbReference type="AlphaFoldDB" id="V7B9C5"/>
<proteinExistence type="predicted"/>